<dbReference type="PROSITE" id="PS51464">
    <property type="entry name" value="SIS"/>
    <property type="match status" value="1"/>
</dbReference>
<comment type="caution">
    <text evidence="2">The sequence shown here is derived from an EMBL/GenBank/DDBJ whole genome shotgun (WGS) entry which is preliminary data.</text>
</comment>
<name>A0A2H0WT61_9BACT</name>
<dbReference type="EMBL" id="PEZG01000033">
    <property type="protein sequence ID" value="PIS15850.1"/>
    <property type="molecule type" value="Genomic_DNA"/>
</dbReference>
<gene>
    <name evidence="2" type="ORF">COT62_01540</name>
</gene>
<dbReference type="InterPro" id="IPR001347">
    <property type="entry name" value="SIS_dom"/>
</dbReference>
<protein>
    <recommendedName>
        <fullName evidence="1">SIS domain-containing protein</fullName>
    </recommendedName>
</protein>
<organism evidence="2 3">
    <name type="scientific">Candidatus Roizmanbacteria bacterium CG09_land_8_20_14_0_10_41_9</name>
    <dbReference type="NCBI Taxonomy" id="1974850"/>
    <lineage>
        <taxon>Bacteria</taxon>
        <taxon>Candidatus Roizmaniibacteriota</taxon>
    </lineage>
</organism>
<evidence type="ECO:0000313" key="3">
    <source>
        <dbReference type="Proteomes" id="UP000231198"/>
    </source>
</evidence>
<dbReference type="GO" id="GO:1901135">
    <property type="term" value="P:carbohydrate derivative metabolic process"/>
    <property type="evidence" value="ECO:0007669"/>
    <property type="project" value="InterPro"/>
</dbReference>
<evidence type="ECO:0000313" key="2">
    <source>
        <dbReference type="EMBL" id="PIS15850.1"/>
    </source>
</evidence>
<dbReference type="Gene3D" id="3.40.50.10490">
    <property type="entry name" value="Glucose-6-phosphate isomerase like protein, domain 1"/>
    <property type="match status" value="1"/>
</dbReference>
<accession>A0A2H0WT61</accession>
<feature type="non-terminal residue" evidence="2">
    <location>
        <position position="221"/>
    </location>
</feature>
<dbReference type="GO" id="GO:0097367">
    <property type="term" value="F:carbohydrate derivative binding"/>
    <property type="evidence" value="ECO:0007669"/>
    <property type="project" value="InterPro"/>
</dbReference>
<dbReference type="InterPro" id="IPR046348">
    <property type="entry name" value="SIS_dom_sf"/>
</dbReference>
<dbReference type="AlphaFoldDB" id="A0A2H0WT61"/>
<evidence type="ECO:0000259" key="1">
    <source>
        <dbReference type="PROSITE" id="PS51464"/>
    </source>
</evidence>
<dbReference type="SUPFAM" id="SSF53697">
    <property type="entry name" value="SIS domain"/>
    <property type="match status" value="1"/>
</dbReference>
<proteinExistence type="predicted"/>
<reference evidence="3" key="1">
    <citation type="submission" date="2017-09" db="EMBL/GenBank/DDBJ databases">
        <title>Depth-based differentiation of microbial function through sediment-hosted aquifers and enrichment of novel symbionts in the deep terrestrial subsurface.</title>
        <authorList>
            <person name="Probst A.J."/>
            <person name="Ladd B."/>
            <person name="Jarett J.K."/>
            <person name="Geller-Mcgrath D.E."/>
            <person name="Sieber C.M.K."/>
            <person name="Emerson J.B."/>
            <person name="Anantharaman K."/>
            <person name="Thomas B.C."/>
            <person name="Malmstrom R."/>
            <person name="Stieglmeier M."/>
            <person name="Klingl A."/>
            <person name="Woyke T."/>
            <person name="Ryan C.M."/>
            <person name="Banfield J.F."/>
        </authorList>
    </citation>
    <scope>NUCLEOTIDE SEQUENCE [LARGE SCALE GENOMIC DNA]</scope>
</reference>
<feature type="domain" description="SIS" evidence="1">
    <location>
        <begin position="42"/>
        <end position="181"/>
    </location>
</feature>
<sequence length="221" mass="23886">MINLDDMNAVIQSQGGDAVLRSIDALPEQLKQSFDESLRVSFPDTYTHVRNVLVCGMGGSRFTALIVKELFKEQITVPYAINDDYLIPHYVGPDTLVILSSYSGTTEEIIQNGKSAYQKKALLAGVAAGGEIVSFLKSVKAPVYEFNPIHNPSGQPRIGFGYGVGGHMGMLANLGLVRDSSDHIASAINALPGLLNPYKLSIPKDANPAKRMAQELYGTYP</sequence>
<dbReference type="Proteomes" id="UP000231198">
    <property type="component" value="Unassembled WGS sequence"/>
</dbReference>